<dbReference type="AlphaFoldDB" id="A0AA47AGR5"/>
<name>A0AA47AGR5_RHORH</name>
<evidence type="ECO:0000313" key="1">
    <source>
        <dbReference type="EMBL" id="UZF48532.1"/>
    </source>
</evidence>
<reference evidence="1 2" key="1">
    <citation type="journal article" date="2021" name="Front. Microbiol.">
        <title>Bacterial Transformation of Aromatic Monomers in Softwood Black Liquor.</title>
        <authorList>
            <person name="Navas L.E."/>
            <person name="Dexter G."/>
            <person name="Liu J."/>
            <person name="Levy-Booth D."/>
            <person name="Cho M."/>
            <person name="Jang S.K."/>
            <person name="Mansfield S.D."/>
            <person name="Renneckar S."/>
            <person name="Mohn W.W."/>
            <person name="Eltis L.D."/>
        </authorList>
    </citation>
    <scope>NUCLEOTIDE SEQUENCE [LARGE SCALE GENOMIC DNA]</scope>
    <source>
        <strain evidence="1 2">GD02</strain>
    </source>
</reference>
<protein>
    <submittedName>
        <fullName evidence="1">Uncharacterized protein</fullName>
    </submittedName>
</protein>
<sequence>MATPVTLAGAVPDTQYPFDGADLTGYLFRGEPAPDRELFWRINSSGALRDGDLKLLRRNGQDQLFDVRADPRELVDLAQTRPAEAAELVAQWDRVDATLLPYPERT</sequence>
<geneLocation type="plasmid" evidence="1 2">
    <name>pGD02.2.2</name>
</geneLocation>
<keyword evidence="1" id="KW-0614">Plasmid</keyword>
<dbReference type="RefSeq" id="WP_229582100.1">
    <property type="nucleotide sequence ID" value="NZ_CP083976.1"/>
</dbReference>
<evidence type="ECO:0000313" key="2">
    <source>
        <dbReference type="Proteomes" id="UP001162740"/>
    </source>
</evidence>
<proteinExistence type="predicted"/>
<dbReference type="EMBL" id="CP083976">
    <property type="protein sequence ID" value="UZF48532.1"/>
    <property type="molecule type" value="Genomic_DNA"/>
</dbReference>
<organism evidence="1 2">
    <name type="scientific">Rhodococcus rhodochrous</name>
    <dbReference type="NCBI Taxonomy" id="1829"/>
    <lineage>
        <taxon>Bacteria</taxon>
        <taxon>Bacillati</taxon>
        <taxon>Actinomycetota</taxon>
        <taxon>Actinomycetes</taxon>
        <taxon>Mycobacteriales</taxon>
        <taxon>Nocardiaceae</taxon>
        <taxon>Rhodococcus</taxon>
    </lineage>
</organism>
<dbReference type="Proteomes" id="UP001162740">
    <property type="component" value="Plasmid pGD02.2.2"/>
</dbReference>
<gene>
    <name evidence="1" type="ORF">KUM34_029645</name>
</gene>
<dbReference type="InterPro" id="IPR017850">
    <property type="entry name" value="Alkaline_phosphatase_core_sf"/>
</dbReference>
<dbReference type="Gene3D" id="3.30.1120.10">
    <property type="match status" value="1"/>
</dbReference>
<accession>A0AA47AGR5</accession>
<dbReference type="SUPFAM" id="SSF53649">
    <property type="entry name" value="Alkaline phosphatase-like"/>
    <property type="match status" value="1"/>
</dbReference>